<evidence type="ECO:0000313" key="10">
    <source>
        <dbReference type="Proteomes" id="UP000627715"/>
    </source>
</evidence>
<comment type="caution">
    <text evidence="9">The sequence shown here is derived from an EMBL/GenBank/DDBJ whole genome shotgun (WGS) entry which is preliminary data.</text>
</comment>
<evidence type="ECO:0000256" key="6">
    <source>
        <dbReference type="ARBA" id="ARBA00048439"/>
    </source>
</evidence>
<name>A0A917GR19_9GAMM</name>
<evidence type="ECO:0000256" key="5">
    <source>
        <dbReference type="ARBA" id="ARBA00044539"/>
    </source>
</evidence>
<protein>
    <recommendedName>
        <fullName evidence="5">tRNA-queuosine alpha-mannosyltransferase</fullName>
        <ecNumber evidence="4">2.4.1.110</ecNumber>
    </recommendedName>
</protein>
<evidence type="ECO:0000313" key="9">
    <source>
        <dbReference type="EMBL" id="GGG54676.1"/>
    </source>
</evidence>
<reference evidence="9" key="2">
    <citation type="submission" date="2020-09" db="EMBL/GenBank/DDBJ databases">
        <authorList>
            <person name="Sun Q."/>
            <person name="Zhou Y."/>
        </authorList>
    </citation>
    <scope>NUCLEOTIDE SEQUENCE</scope>
    <source>
        <strain evidence="9">CGMCC 1.15425</strain>
    </source>
</reference>
<dbReference type="GO" id="GO:0016438">
    <property type="term" value="F:tRNA-queuosine(34) beta-mannosyltransferase activity"/>
    <property type="evidence" value="ECO:0007669"/>
    <property type="project" value="UniProtKB-EC"/>
</dbReference>
<evidence type="ECO:0000256" key="2">
    <source>
        <dbReference type="ARBA" id="ARBA00022676"/>
    </source>
</evidence>
<dbReference type="PANTHER" id="PTHR13615:SF3">
    <property type="entry name" value="GLYCOSYLTRANSFERASE-LIKE DOMAIN-CONTAINING PROTEIN 1"/>
    <property type="match status" value="1"/>
</dbReference>
<evidence type="ECO:0000256" key="1">
    <source>
        <dbReference type="ARBA" id="ARBA00009481"/>
    </source>
</evidence>
<dbReference type="EMBL" id="BMIY01000004">
    <property type="protein sequence ID" value="GGG54676.1"/>
    <property type="molecule type" value="Genomic_DNA"/>
</dbReference>
<gene>
    <name evidence="9" type="ORF">GCM10011403_09720</name>
</gene>
<dbReference type="EC" id="2.4.1.110" evidence="4"/>
<dbReference type="Proteomes" id="UP000627715">
    <property type="component" value="Unassembled WGS sequence"/>
</dbReference>
<dbReference type="Gene3D" id="3.40.50.2000">
    <property type="entry name" value="Glycogen Phosphorylase B"/>
    <property type="match status" value="1"/>
</dbReference>
<reference evidence="9" key="1">
    <citation type="journal article" date="2014" name="Int. J. Syst. Evol. Microbiol.">
        <title>Complete genome sequence of Corynebacterium casei LMG S-19264T (=DSM 44701T), isolated from a smear-ripened cheese.</title>
        <authorList>
            <consortium name="US DOE Joint Genome Institute (JGI-PGF)"/>
            <person name="Walter F."/>
            <person name="Albersmeier A."/>
            <person name="Kalinowski J."/>
            <person name="Ruckert C."/>
        </authorList>
    </citation>
    <scope>NUCLEOTIDE SEQUENCE</scope>
    <source>
        <strain evidence="9">CGMCC 1.15425</strain>
    </source>
</reference>
<comment type="similarity">
    <text evidence="1">Belongs to the glycosyltransferase group 1 family. Glycosyltransferase 4 subfamily.</text>
</comment>
<dbReference type="RefSeq" id="WP_068812201.1">
    <property type="nucleotide sequence ID" value="NZ_BMIY01000004.1"/>
</dbReference>
<dbReference type="SUPFAM" id="SSF53756">
    <property type="entry name" value="UDP-Glycosyltransferase/glycogen phosphorylase"/>
    <property type="match status" value="1"/>
</dbReference>
<dbReference type="AlphaFoldDB" id="A0A917GR19"/>
<evidence type="ECO:0000256" key="3">
    <source>
        <dbReference type="ARBA" id="ARBA00022679"/>
    </source>
</evidence>
<evidence type="ECO:0000259" key="8">
    <source>
        <dbReference type="Pfam" id="PF12038"/>
    </source>
</evidence>
<keyword evidence="3 9" id="KW-0808">Transferase</keyword>
<dbReference type="InterPro" id="IPR022701">
    <property type="entry name" value="QTMAN_N"/>
</dbReference>
<feature type="region of interest" description="Disordered" evidence="7">
    <location>
        <begin position="121"/>
        <end position="147"/>
    </location>
</feature>
<evidence type="ECO:0000256" key="7">
    <source>
        <dbReference type="SAM" id="MobiDB-lite"/>
    </source>
</evidence>
<dbReference type="PANTHER" id="PTHR13615">
    <property type="entry name" value="GLYCOSYLTRANSFERASE-LIKE 1"/>
    <property type="match status" value="1"/>
</dbReference>
<proteinExistence type="inferred from homology"/>
<accession>A0A917GR19</accession>
<organism evidence="9 10">
    <name type="scientific">Pseudohongiella nitratireducens</name>
    <dbReference type="NCBI Taxonomy" id="1768907"/>
    <lineage>
        <taxon>Bacteria</taxon>
        <taxon>Pseudomonadati</taxon>
        <taxon>Pseudomonadota</taxon>
        <taxon>Gammaproteobacteria</taxon>
        <taxon>Pseudomonadales</taxon>
        <taxon>Pseudohongiellaceae</taxon>
        <taxon>Pseudohongiella</taxon>
    </lineage>
</organism>
<keyword evidence="2" id="KW-0328">Glycosyltransferase</keyword>
<comment type="catalytic activity">
    <reaction evidence="6">
        <text>queuosine(34) in tRNA(Asp) + GDP-alpha-D-mannose = O-4''-alpha-D-mannosylqueuosine(34) in tRNA(Asp) + GDP + H(+)</text>
        <dbReference type="Rhea" id="RHEA:12885"/>
        <dbReference type="Rhea" id="RHEA-COMP:18572"/>
        <dbReference type="Rhea" id="RHEA-COMP:18581"/>
        <dbReference type="ChEBI" id="CHEBI:15378"/>
        <dbReference type="ChEBI" id="CHEBI:57527"/>
        <dbReference type="ChEBI" id="CHEBI:58189"/>
        <dbReference type="ChEBI" id="CHEBI:194431"/>
        <dbReference type="ChEBI" id="CHEBI:194442"/>
        <dbReference type="EC" id="2.4.1.110"/>
    </reaction>
    <physiologicalReaction direction="left-to-right" evidence="6">
        <dbReference type="Rhea" id="RHEA:12886"/>
    </physiologicalReaction>
</comment>
<keyword evidence="10" id="KW-1185">Reference proteome</keyword>
<evidence type="ECO:0000256" key="4">
    <source>
        <dbReference type="ARBA" id="ARBA00044517"/>
    </source>
</evidence>
<dbReference type="Pfam" id="PF12038">
    <property type="entry name" value="QTMAN_N"/>
    <property type="match status" value="1"/>
</dbReference>
<feature type="domain" description="tRNA-queuosine alpha-mannosyltransferase N-terminal" evidence="8">
    <location>
        <begin position="20"/>
        <end position="212"/>
    </location>
</feature>
<sequence>MTIPHPAKKPAARARTVRRQILLLSPYDAYSHQQWRLTLVAMFPEFDWTVLTLPPRYFSWRVRGNSLSWAFEQQDILSRHFDLLVCTSLTDLSGLRGLVPALTAVPALVYFHENQFAYPANGMKTGPNDKPSRKGKRGEPTSAQGIPSESVEAAMLSIYSALCADQVLFNSQWNFQSFLSGCEQLLRKLPDHVPAGICQLMARKSEVQPVPLPDSLFEAALSARAPDAQSSPLMPPTTLTPHVQSSHPTDTSPLEIVWNHRHEFDKGPALLLAIVQRLVQSNLPFRLHLLGQRFRQRPDEFAELDSLLESHYQSQQITPGINRWLENRNDYLQQLSEADIVLSTALHDFQGLSVQEACIMGCLPVVPDALAYPEFIPPDYRYDNSGVIEQQAASATERILGIVAARQASSSALPAVDLTAVRASHCRADWLDHLNKLL</sequence>
<dbReference type="InterPro" id="IPR051862">
    <property type="entry name" value="GT-like_domain_containing_1"/>
</dbReference>
<dbReference type="OrthoDB" id="9792163at2"/>